<keyword evidence="2" id="KW-1133">Transmembrane helix</keyword>
<feature type="transmembrane region" description="Helical" evidence="2">
    <location>
        <begin position="454"/>
        <end position="474"/>
    </location>
</feature>
<sequence>MAQTHAPPADPAPPASPRPSPRRGLRRARAVLRHWLGSGTPGRIRLSALASMVAAGLLFAAAAAAMSQVREGFQVIGHGAGPKVAASSDLYLALSDMDAQTANILLVGDTDQAEEAERIYDRRRGEAGAALVQAAQLAAGSGAEERNVREVIDGLGAYERLVTEARAAGTGDGEPSDEAVARYREATDLMRLELLPKAYNLTLDSGATVRATYEEKRAAVLAGAGWTAAAGLVAVAALGWHHRNLATRFRRRINPAVAAAAAGALLLAGTAAGTLLLQAERMREAKEDGLDSVLALSRAHAISTGMHGDQSRFLLDTGQADTYEQVYLDGARSVVFVEGEDLAAYTAQLEESVGAYPDAELLGLLGLEAAEPSQDGGRERAADVLDAYLAFQQADAELREIARDGSHAEAVEFRMGEAEEAYAAYESALADLTRMHADAYDGAVAAGDRGLRGWGWILPAAVLAVAALAVAGAYPRLAEYR</sequence>
<evidence type="ECO:0008006" key="5">
    <source>
        <dbReference type="Google" id="ProtNLM"/>
    </source>
</evidence>
<evidence type="ECO:0000256" key="1">
    <source>
        <dbReference type="SAM" id="MobiDB-lite"/>
    </source>
</evidence>
<dbReference type="AlphaFoldDB" id="A0A7W8VFC0"/>
<dbReference type="Proteomes" id="UP000572635">
    <property type="component" value="Unassembled WGS sequence"/>
</dbReference>
<organism evidence="3 4">
    <name type="scientific">Nocardiopsis composta</name>
    <dbReference type="NCBI Taxonomy" id="157465"/>
    <lineage>
        <taxon>Bacteria</taxon>
        <taxon>Bacillati</taxon>
        <taxon>Actinomycetota</taxon>
        <taxon>Actinomycetes</taxon>
        <taxon>Streptosporangiales</taxon>
        <taxon>Nocardiopsidaceae</taxon>
        <taxon>Nocardiopsis</taxon>
    </lineage>
</organism>
<keyword evidence="2" id="KW-0472">Membrane</keyword>
<feature type="transmembrane region" description="Helical" evidence="2">
    <location>
        <begin position="253"/>
        <end position="277"/>
    </location>
</feature>
<reference evidence="3 4" key="1">
    <citation type="submission" date="2020-08" db="EMBL/GenBank/DDBJ databases">
        <title>Sequencing the genomes of 1000 actinobacteria strains.</title>
        <authorList>
            <person name="Klenk H.-P."/>
        </authorList>
    </citation>
    <scope>NUCLEOTIDE SEQUENCE [LARGE SCALE GENOMIC DNA]</scope>
    <source>
        <strain evidence="3 4">DSM 44551</strain>
    </source>
</reference>
<dbReference type="RefSeq" id="WP_221331616.1">
    <property type="nucleotide sequence ID" value="NZ_BAAAJD010000040.1"/>
</dbReference>
<evidence type="ECO:0000313" key="3">
    <source>
        <dbReference type="EMBL" id="MBB5433945.1"/>
    </source>
</evidence>
<accession>A0A7W8VFC0</accession>
<proteinExistence type="predicted"/>
<keyword evidence="2" id="KW-0812">Transmembrane</keyword>
<feature type="compositionally biased region" description="Pro residues" evidence="1">
    <location>
        <begin position="8"/>
        <end position="19"/>
    </location>
</feature>
<comment type="caution">
    <text evidence="3">The sequence shown here is derived from an EMBL/GenBank/DDBJ whole genome shotgun (WGS) entry which is preliminary data.</text>
</comment>
<feature type="transmembrane region" description="Helical" evidence="2">
    <location>
        <begin position="44"/>
        <end position="66"/>
    </location>
</feature>
<feature type="transmembrane region" description="Helical" evidence="2">
    <location>
        <begin position="218"/>
        <end position="241"/>
    </location>
</feature>
<protein>
    <recommendedName>
        <fullName evidence="5">Secreted protein</fullName>
    </recommendedName>
</protein>
<dbReference type="EMBL" id="JACHDB010000001">
    <property type="protein sequence ID" value="MBB5433945.1"/>
    <property type="molecule type" value="Genomic_DNA"/>
</dbReference>
<feature type="region of interest" description="Disordered" evidence="1">
    <location>
        <begin position="1"/>
        <end position="25"/>
    </location>
</feature>
<gene>
    <name evidence="3" type="ORF">HDA36_004029</name>
</gene>
<keyword evidence="4" id="KW-1185">Reference proteome</keyword>
<evidence type="ECO:0000256" key="2">
    <source>
        <dbReference type="SAM" id="Phobius"/>
    </source>
</evidence>
<evidence type="ECO:0000313" key="4">
    <source>
        <dbReference type="Proteomes" id="UP000572635"/>
    </source>
</evidence>
<name>A0A7W8VFC0_9ACTN</name>